<protein>
    <submittedName>
        <fullName evidence="1">Uncharacterized protein</fullName>
    </submittedName>
</protein>
<evidence type="ECO:0000313" key="2">
    <source>
        <dbReference type="Proteomes" id="UP000000745"/>
    </source>
</evidence>
<name>B7LP11_ESCF3</name>
<dbReference type="EMBL" id="CU928158">
    <property type="protein sequence ID" value="CAQ88667.1"/>
    <property type="molecule type" value="Genomic_DNA"/>
</dbReference>
<keyword evidence="2" id="KW-1185">Reference proteome</keyword>
<dbReference type="AlphaFoldDB" id="B7LP11"/>
<dbReference type="Proteomes" id="UP000000745">
    <property type="component" value="Chromosome"/>
</dbReference>
<dbReference type="HOGENOM" id="CLU_2301613_0_0_6"/>
<accession>B7LP11</accession>
<reference evidence="2" key="1">
    <citation type="journal article" date="2009" name="PLoS Genet.">
        <title>Organised genome dynamics in the Escherichia coli species results in highly diverse adaptive paths.</title>
        <authorList>
            <person name="Touchon M."/>
            <person name="Hoede C."/>
            <person name="Tenaillon O."/>
            <person name="Barbe V."/>
            <person name="Baeriswyl S."/>
            <person name="Bidet P."/>
            <person name="Bingen E."/>
            <person name="Bonacorsi S."/>
            <person name="Bouchier C."/>
            <person name="Bouvet O."/>
            <person name="Calteau A."/>
            <person name="Chiapello H."/>
            <person name="Clermont O."/>
            <person name="Cruveiller S."/>
            <person name="Danchin A."/>
            <person name="Diard M."/>
            <person name="Dossat C."/>
            <person name="Karoui M.E."/>
            <person name="Frapy E."/>
            <person name="Garry L."/>
            <person name="Ghigo J.M."/>
            <person name="Gilles A.M."/>
            <person name="Johnson J."/>
            <person name="Le Bouguenec C."/>
            <person name="Lescat M."/>
            <person name="Mangenot S."/>
            <person name="Martinez-Jehanne V."/>
            <person name="Matic I."/>
            <person name="Nassif X."/>
            <person name="Oztas S."/>
            <person name="Petit M.A."/>
            <person name="Pichon C."/>
            <person name="Rouy Z."/>
            <person name="Ruf C.S."/>
            <person name="Schneider D."/>
            <person name="Tourret J."/>
            <person name="Vacherie B."/>
            <person name="Vallenet D."/>
            <person name="Medigue C."/>
            <person name="Rocha E.P.C."/>
            <person name="Denamur E."/>
        </authorList>
    </citation>
    <scope>NUCLEOTIDE SEQUENCE [LARGE SCALE GENOMIC DNA]</scope>
    <source>
        <strain evidence="2">ATCC 35469 / DSM 13698 / BCRC 15582 / CCUG 18766 / IAM 14443 / JCM 21226 / LMG 7866 / NBRC 102419 / NCTC 12128 / CDC 0568-73</strain>
    </source>
</reference>
<dbReference type="KEGG" id="efe:EFER_1139"/>
<evidence type="ECO:0000313" key="1">
    <source>
        <dbReference type="EMBL" id="CAQ88667.1"/>
    </source>
</evidence>
<gene>
    <name evidence="1" type="ordered locus">EFER_1139</name>
</gene>
<organism evidence="1 2">
    <name type="scientific">Escherichia fergusonii (strain ATCC 35469 / DSM 13698 / CCUG 18766 / IAM 14443 / JCM 21226 / LMG 7866 / NBRC 102419 / NCTC 12128 / CDC 0568-73)</name>
    <dbReference type="NCBI Taxonomy" id="585054"/>
    <lineage>
        <taxon>Bacteria</taxon>
        <taxon>Pseudomonadati</taxon>
        <taxon>Pseudomonadota</taxon>
        <taxon>Gammaproteobacteria</taxon>
        <taxon>Enterobacterales</taxon>
        <taxon>Enterobacteriaceae</taxon>
        <taxon>Escherichia</taxon>
    </lineage>
</organism>
<proteinExistence type="predicted"/>
<sequence length="100" mass="11031">MSFTVSLVSKPITLSHCTIRLALVVCTVLLTANDVTVPKAPLVVLTLQTAQQLPDNISSNRHPHRQIMIHSGKPTDRKFLIYVADWASTISVFDIVCHPV</sequence>